<dbReference type="InterPro" id="IPR000823">
    <property type="entry name" value="Peroxidase_pln"/>
</dbReference>
<name>A0ABM3HRX8_9MYRT</name>
<evidence type="ECO:0000256" key="5">
    <source>
        <dbReference type="ARBA" id="ARBA00022617"/>
    </source>
</evidence>
<evidence type="ECO:0000256" key="9">
    <source>
        <dbReference type="ARBA" id="ARBA00023157"/>
    </source>
</evidence>
<evidence type="ECO:0000259" key="11">
    <source>
        <dbReference type="PROSITE" id="PS50873"/>
    </source>
</evidence>
<keyword evidence="5 10" id="KW-0349">Heme</keyword>
<dbReference type="Gene3D" id="1.10.520.10">
    <property type="match status" value="1"/>
</dbReference>
<comment type="similarity">
    <text evidence="10">Belongs to the peroxidase family. Classical plant (class III) peroxidase subfamily.</text>
</comment>
<dbReference type="PRINTS" id="PR00461">
    <property type="entry name" value="PLPEROXIDASE"/>
</dbReference>
<comment type="cofactor">
    <cofactor evidence="10">
        <name>Ca(2+)</name>
        <dbReference type="ChEBI" id="CHEBI:29108"/>
    </cofactor>
    <text evidence="10">Binds 2 calcium ions per subunit.</text>
</comment>
<accession>A0ABM3HRX8</accession>
<dbReference type="PANTHER" id="PTHR31388:SF3">
    <property type="entry name" value="PEROXIDASE 72"/>
    <property type="match status" value="1"/>
</dbReference>
<keyword evidence="4 10" id="KW-0575">Peroxidase</keyword>
<dbReference type="Pfam" id="PF00141">
    <property type="entry name" value="peroxidase"/>
    <property type="match status" value="1"/>
</dbReference>
<keyword evidence="10" id="KW-0376">Hydrogen peroxide</keyword>
<dbReference type="GeneID" id="115741373"/>
<proteinExistence type="inferred from homology"/>
<dbReference type="InterPro" id="IPR010255">
    <property type="entry name" value="Haem_peroxidase_sf"/>
</dbReference>
<comment type="cofactor">
    <cofactor evidence="10">
        <name>heme b</name>
        <dbReference type="ChEBI" id="CHEBI:60344"/>
    </cofactor>
    <text evidence="10">Binds 1 heme b (iron(II)-protoporphyrin IX) group per subunit.</text>
</comment>
<evidence type="ECO:0000256" key="3">
    <source>
        <dbReference type="ARBA" id="ARBA00012313"/>
    </source>
</evidence>
<dbReference type="SUPFAM" id="SSF48113">
    <property type="entry name" value="Heme-dependent peroxidases"/>
    <property type="match status" value="1"/>
</dbReference>
<dbReference type="EC" id="1.11.1.7" evidence="3 10"/>
<keyword evidence="10" id="KW-0732">Signal</keyword>
<comment type="function">
    <text evidence="10">Removal of H(2)O(2), oxidation of toxic reductants, biosynthesis and degradation of lignin, suberization, auxin catabolism, response to environmental stresses such as wounding, pathogen attack and oxidative stress.</text>
</comment>
<protein>
    <recommendedName>
        <fullName evidence="3 10">Peroxidase</fullName>
        <ecNumber evidence="3 10">1.11.1.7</ecNumber>
    </recommendedName>
</protein>
<keyword evidence="7 10" id="KW-0560">Oxidoreductase</keyword>
<reference evidence="13" key="1">
    <citation type="submission" date="2025-08" db="UniProtKB">
        <authorList>
            <consortium name="RefSeq"/>
        </authorList>
    </citation>
    <scope>IDENTIFICATION</scope>
    <source>
        <tissue evidence="13">Leaf</tissue>
    </source>
</reference>
<keyword evidence="6 10" id="KW-0479">Metal-binding</keyword>
<organism evidence="12 13">
    <name type="scientific">Rhodamnia argentea</name>
    <dbReference type="NCBI Taxonomy" id="178133"/>
    <lineage>
        <taxon>Eukaryota</taxon>
        <taxon>Viridiplantae</taxon>
        <taxon>Streptophyta</taxon>
        <taxon>Embryophyta</taxon>
        <taxon>Tracheophyta</taxon>
        <taxon>Spermatophyta</taxon>
        <taxon>Magnoliopsida</taxon>
        <taxon>eudicotyledons</taxon>
        <taxon>Gunneridae</taxon>
        <taxon>Pentapetalae</taxon>
        <taxon>rosids</taxon>
        <taxon>malvids</taxon>
        <taxon>Myrtales</taxon>
        <taxon>Myrtaceae</taxon>
        <taxon>Myrtoideae</taxon>
        <taxon>Myrteae</taxon>
        <taxon>Australasian group</taxon>
        <taxon>Rhodamnia</taxon>
    </lineage>
</organism>
<evidence type="ECO:0000256" key="1">
    <source>
        <dbReference type="ARBA" id="ARBA00000189"/>
    </source>
</evidence>
<feature type="domain" description="Plant heme peroxidase family profile" evidence="11">
    <location>
        <begin position="29"/>
        <end position="330"/>
    </location>
</feature>
<evidence type="ECO:0000256" key="6">
    <source>
        <dbReference type="ARBA" id="ARBA00022723"/>
    </source>
</evidence>
<evidence type="ECO:0000313" key="13">
    <source>
        <dbReference type="RefSeq" id="XP_048139352.1"/>
    </source>
</evidence>
<dbReference type="InterPro" id="IPR019793">
    <property type="entry name" value="Peroxidases_heam-ligand_BS"/>
</dbReference>
<dbReference type="CDD" id="cd00693">
    <property type="entry name" value="secretory_peroxidase"/>
    <property type="match status" value="1"/>
</dbReference>
<dbReference type="RefSeq" id="XP_048139352.1">
    <property type="nucleotide sequence ID" value="XM_048283395.1"/>
</dbReference>
<dbReference type="PROSITE" id="PS00435">
    <property type="entry name" value="PEROXIDASE_1"/>
    <property type="match status" value="1"/>
</dbReference>
<evidence type="ECO:0000313" key="12">
    <source>
        <dbReference type="Proteomes" id="UP000827889"/>
    </source>
</evidence>
<sequence>MAQSMTLLILFSILELAPMCFCRRTYGSYLYPQYYDYTCPQAEDIVRSVITRAVAREARMAASLIRVHFPDCFVQGCDGLILLDSTGTMPSEKRSNPSCKSARAFEVIEEIKAALEEQCPHTVSCADIRALAAGDSTVLVGGRSWEVPLGRKDSRSTSLTLSNLDIPAPNDKFPILLNKFNRKGLDVIDLVALLGSHTIGNARCSSFRQRLYSQSGDDQLDSMLDQSYASQIHATCPRLAGDQNLFFLDNVTPTTFDDSFFKNLLAYKGLLSSDQVLFTSNEESIELVKKYAEDNKVFLQQFAASMVKMGNISPLTGSRGEIRKICRKINS</sequence>
<dbReference type="Gene3D" id="1.10.420.10">
    <property type="entry name" value="Peroxidase, domain 2"/>
    <property type="match status" value="1"/>
</dbReference>
<keyword evidence="10" id="KW-0964">Secreted</keyword>
<comment type="subcellular location">
    <subcellularLocation>
        <location evidence="10">Secreted</location>
    </subcellularLocation>
</comment>
<dbReference type="PRINTS" id="PR00458">
    <property type="entry name" value="PEROXIDASE"/>
</dbReference>
<evidence type="ECO:0000256" key="4">
    <source>
        <dbReference type="ARBA" id="ARBA00022559"/>
    </source>
</evidence>
<evidence type="ECO:0000256" key="2">
    <source>
        <dbReference type="ARBA" id="ARBA00006873"/>
    </source>
</evidence>
<dbReference type="InterPro" id="IPR033905">
    <property type="entry name" value="Secretory_peroxidase"/>
</dbReference>
<dbReference type="PANTHER" id="PTHR31388">
    <property type="entry name" value="PEROXIDASE 72-RELATED"/>
    <property type="match status" value="1"/>
</dbReference>
<dbReference type="PROSITE" id="PS50873">
    <property type="entry name" value="PEROXIDASE_4"/>
    <property type="match status" value="1"/>
</dbReference>
<dbReference type="InterPro" id="IPR002016">
    <property type="entry name" value="Haem_peroxidase"/>
</dbReference>
<evidence type="ECO:0000256" key="10">
    <source>
        <dbReference type="RuleBase" id="RU362060"/>
    </source>
</evidence>
<keyword evidence="12" id="KW-1185">Reference proteome</keyword>
<keyword evidence="9" id="KW-1015">Disulfide bond</keyword>
<feature type="signal peptide" evidence="10">
    <location>
        <begin position="1"/>
        <end position="22"/>
    </location>
</feature>
<keyword evidence="10" id="KW-0106">Calcium</keyword>
<evidence type="ECO:0000256" key="8">
    <source>
        <dbReference type="ARBA" id="ARBA00023004"/>
    </source>
</evidence>
<feature type="chain" id="PRO_5044998982" description="Peroxidase" evidence="10">
    <location>
        <begin position="23"/>
        <end position="331"/>
    </location>
</feature>
<gene>
    <name evidence="13" type="primary">LOC115741373</name>
</gene>
<comment type="catalytic activity">
    <reaction evidence="1 10">
        <text>2 a phenolic donor + H2O2 = 2 a phenolic radical donor + 2 H2O</text>
        <dbReference type="Rhea" id="RHEA:56136"/>
        <dbReference type="ChEBI" id="CHEBI:15377"/>
        <dbReference type="ChEBI" id="CHEBI:16240"/>
        <dbReference type="ChEBI" id="CHEBI:139520"/>
        <dbReference type="ChEBI" id="CHEBI:139521"/>
        <dbReference type="EC" id="1.11.1.7"/>
    </reaction>
</comment>
<comment type="similarity">
    <text evidence="2">Belongs to the peroxidase family. Ascorbate peroxidase subfamily.</text>
</comment>
<keyword evidence="8 10" id="KW-0408">Iron</keyword>
<evidence type="ECO:0000256" key="7">
    <source>
        <dbReference type="ARBA" id="ARBA00023002"/>
    </source>
</evidence>
<dbReference type="Proteomes" id="UP000827889">
    <property type="component" value="Chromosome 8"/>
</dbReference>